<gene>
    <name evidence="2" type="ORF">DCAR_0414422</name>
</gene>
<dbReference type="AlphaFoldDB" id="A0A175YCX8"/>
<accession>A0A175YCX8</accession>
<keyword evidence="3" id="KW-1185">Reference proteome</keyword>
<name>A0A175YCX8_DAUCS</name>
<evidence type="ECO:0000256" key="1">
    <source>
        <dbReference type="SAM" id="MobiDB-lite"/>
    </source>
</evidence>
<organism evidence="2 3">
    <name type="scientific">Daucus carota subsp. sativus</name>
    <name type="common">Carrot</name>
    <dbReference type="NCBI Taxonomy" id="79200"/>
    <lineage>
        <taxon>Eukaryota</taxon>
        <taxon>Viridiplantae</taxon>
        <taxon>Streptophyta</taxon>
        <taxon>Embryophyta</taxon>
        <taxon>Tracheophyta</taxon>
        <taxon>Spermatophyta</taxon>
        <taxon>Magnoliopsida</taxon>
        <taxon>eudicotyledons</taxon>
        <taxon>Gunneridae</taxon>
        <taxon>Pentapetalae</taxon>
        <taxon>asterids</taxon>
        <taxon>campanulids</taxon>
        <taxon>Apiales</taxon>
        <taxon>Apiaceae</taxon>
        <taxon>Apioideae</taxon>
        <taxon>Scandiceae</taxon>
        <taxon>Daucinae</taxon>
        <taxon>Daucus</taxon>
        <taxon>Daucus sect. Daucus</taxon>
    </lineage>
</organism>
<proteinExistence type="predicted"/>
<sequence length="89" mass="10279">MANMSNALIAHDPRISQQDEPSDVFQQTQPPTLKIEEVEDEDDKVIVELEDDDEDVCLYPRGNEKYGQPFHGFYGKEVQKLKVQKEQTI</sequence>
<reference evidence="2" key="2">
    <citation type="submission" date="2022-03" db="EMBL/GenBank/DDBJ databases">
        <title>Draft title - Genomic analysis of global carrot germplasm unveils the trajectory of domestication and the origin of high carotenoid orange carrot.</title>
        <authorList>
            <person name="Iorizzo M."/>
            <person name="Ellison S."/>
            <person name="Senalik D."/>
            <person name="Macko-Podgorni A."/>
            <person name="Grzebelus D."/>
            <person name="Bostan H."/>
            <person name="Rolling W."/>
            <person name="Curaba J."/>
            <person name="Simon P."/>
        </authorList>
    </citation>
    <scope>NUCLEOTIDE SEQUENCE</scope>
    <source>
        <tissue evidence="2">Leaf</tissue>
    </source>
</reference>
<feature type="compositionally biased region" description="Polar residues" evidence="1">
    <location>
        <begin position="15"/>
        <end position="30"/>
    </location>
</feature>
<dbReference type="Gramene" id="KZM81058">
    <property type="protein sequence ID" value="KZM81058"/>
    <property type="gene ID" value="DCAR_031366"/>
</dbReference>
<evidence type="ECO:0000313" key="2">
    <source>
        <dbReference type="EMBL" id="WOG95120.1"/>
    </source>
</evidence>
<protein>
    <submittedName>
        <fullName evidence="2">Uncharacterized protein</fullName>
    </submittedName>
</protein>
<feature type="region of interest" description="Disordered" evidence="1">
    <location>
        <begin position="1"/>
        <end position="30"/>
    </location>
</feature>
<dbReference type="Proteomes" id="UP000077755">
    <property type="component" value="Chromosome 4"/>
</dbReference>
<reference evidence="2" key="1">
    <citation type="journal article" date="2016" name="Nat. Genet.">
        <title>A high-quality carrot genome assembly provides new insights into carotenoid accumulation and asterid genome evolution.</title>
        <authorList>
            <person name="Iorizzo M."/>
            <person name="Ellison S."/>
            <person name="Senalik D."/>
            <person name="Zeng P."/>
            <person name="Satapoomin P."/>
            <person name="Huang J."/>
            <person name="Bowman M."/>
            <person name="Iovene M."/>
            <person name="Sanseverino W."/>
            <person name="Cavagnaro P."/>
            <person name="Yildiz M."/>
            <person name="Macko-Podgorni A."/>
            <person name="Moranska E."/>
            <person name="Grzebelus E."/>
            <person name="Grzebelus D."/>
            <person name="Ashrafi H."/>
            <person name="Zheng Z."/>
            <person name="Cheng S."/>
            <person name="Spooner D."/>
            <person name="Van Deynze A."/>
            <person name="Simon P."/>
        </authorList>
    </citation>
    <scope>NUCLEOTIDE SEQUENCE</scope>
    <source>
        <tissue evidence="2">Leaf</tissue>
    </source>
</reference>
<dbReference type="EMBL" id="CP093346">
    <property type="protein sequence ID" value="WOG95120.1"/>
    <property type="molecule type" value="Genomic_DNA"/>
</dbReference>
<evidence type="ECO:0000313" key="3">
    <source>
        <dbReference type="Proteomes" id="UP000077755"/>
    </source>
</evidence>